<evidence type="ECO:0000256" key="3">
    <source>
        <dbReference type="ARBA" id="ARBA00022679"/>
    </source>
</evidence>
<dbReference type="PROSITE" id="PS00723">
    <property type="entry name" value="POLYPRENYL_SYNTHASE_1"/>
    <property type="match status" value="1"/>
</dbReference>
<evidence type="ECO:0000256" key="4">
    <source>
        <dbReference type="ARBA" id="ARBA00022723"/>
    </source>
</evidence>
<dbReference type="InterPro" id="IPR000092">
    <property type="entry name" value="Polyprenyl_synt"/>
</dbReference>
<dbReference type="SFLD" id="SFLDG01017">
    <property type="entry name" value="Polyprenyl_Transferase_Like"/>
    <property type="match status" value="1"/>
</dbReference>
<dbReference type="GO" id="GO:0005737">
    <property type="term" value="C:cytoplasm"/>
    <property type="evidence" value="ECO:0007669"/>
    <property type="project" value="UniProtKB-ARBA"/>
</dbReference>
<dbReference type="SFLD" id="SFLDS00005">
    <property type="entry name" value="Isoprenoid_Synthase_Type_I"/>
    <property type="match status" value="1"/>
</dbReference>
<proteinExistence type="inferred from homology"/>
<dbReference type="InterPro" id="IPR033749">
    <property type="entry name" value="Polyprenyl_synt_CS"/>
</dbReference>
<evidence type="ECO:0000313" key="9">
    <source>
        <dbReference type="Proteomes" id="UP000265955"/>
    </source>
</evidence>
<dbReference type="SUPFAM" id="SSF48576">
    <property type="entry name" value="Terpenoid synthases"/>
    <property type="match status" value="1"/>
</dbReference>
<evidence type="ECO:0000313" key="8">
    <source>
        <dbReference type="EMBL" id="RJF99562.1"/>
    </source>
</evidence>
<organism evidence="8 9">
    <name type="scientific">Noviherbaspirillum saxi</name>
    <dbReference type="NCBI Taxonomy" id="2320863"/>
    <lineage>
        <taxon>Bacteria</taxon>
        <taxon>Pseudomonadati</taxon>
        <taxon>Pseudomonadota</taxon>
        <taxon>Betaproteobacteria</taxon>
        <taxon>Burkholderiales</taxon>
        <taxon>Oxalobacteraceae</taxon>
        <taxon>Noviherbaspirillum</taxon>
    </lineage>
</organism>
<dbReference type="OrthoDB" id="9805316at2"/>
<dbReference type="GO" id="GO:0046872">
    <property type="term" value="F:metal ion binding"/>
    <property type="evidence" value="ECO:0007669"/>
    <property type="project" value="UniProtKB-KW"/>
</dbReference>
<comment type="cofactor">
    <cofactor evidence="1">
        <name>Mg(2+)</name>
        <dbReference type="ChEBI" id="CHEBI:18420"/>
    </cofactor>
</comment>
<evidence type="ECO:0000256" key="5">
    <source>
        <dbReference type="ARBA" id="ARBA00022842"/>
    </source>
</evidence>
<comment type="similarity">
    <text evidence="2 7">Belongs to the FPP/GGPP synthase family.</text>
</comment>
<dbReference type="GO" id="GO:0004659">
    <property type="term" value="F:prenyltransferase activity"/>
    <property type="evidence" value="ECO:0007669"/>
    <property type="project" value="InterPro"/>
</dbReference>
<dbReference type="NCBIfam" id="NF045485">
    <property type="entry name" value="FPPsyn"/>
    <property type="match status" value="1"/>
</dbReference>
<keyword evidence="6" id="KW-0414">Isoprene biosynthesis</keyword>
<keyword evidence="9" id="KW-1185">Reference proteome</keyword>
<dbReference type="Gene3D" id="1.10.600.10">
    <property type="entry name" value="Farnesyl Diphosphate Synthase"/>
    <property type="match status" value="1"/>
</dbReference>
<protein>
    <submittedName>
        <fullName evidence="8">Geranyl transferase</fullName>
    </submittedName>
</protein>
<name>A0A3A3FTP7_9BURK</name>
<dbReference type="Proteomes" id="UP000265955">
    <property type="component" value="Unassembled WGS sequence"/>
</dbReference>
<comment type="caution">
    <text evidence="8">The sequence shown here is derived from an EMBL/GenBank/DDBJ whole genome shotgun (WGS) entry which is preliminary data.</text>
</comment>
<dbReference type="PANTHER" id="PTHR43281">
    <property type="entry name" value="FARNESYL DIPHOSPHATE SYNTHASE"/>
    <property type="match status" value="1"/>
</dbReference>
<dbReference type="InterPro" id="IPR008949">
    <property type="entry name" value="Isoprenoid_synthase_dom_sf"/>
</dbReference>
<dbReference type="PANTHER" id="PTHR43281:SF1">
    <property type="entry name" value="FARNESYL DIPHOSPHATE SYNTHASE"/>
    <property type="match status" value="1"/>
</dbReference>
<dbReference type="Pfam" id="PF00348">
    <property type="entry name" value="polyprenyl_synt"/>
    <property type="match status" value="1"/>
</dbReference>
<dbReference type="AlphaFoldDB" id="A0A3A3FTP7"/>
<keyword evidence="3 7" id="KW-0808">Transferase</keyword>
<evidence type="ECO:0000256" key="6">
    <source>
        <dbReference type="ARBA" id="ARBA00023229"/>
    </source>
</evidence>
<keyword evidence="5" id="KW-0460">Magnesium</keyword>
<dbReference type="CDD" id="cd00685">
    <property type="entry name" value="Trans_IPPS_HT"/>
    <property type="match status" value="1"/>
</dbReference>
<evidence type="ECO:0000256" key="2">
    <source>
        <dbReference type="ARBA" id="ARBA00006706"/>
    </source>
</evidence>
<reference evidence="9" key="1">
    <citation type="submission" date="2018-09" db="EMBL/GenBank/DDBJ databases">
        <authorList>
            <person name="Zhu H."/>
        </authorList>
    </citation>
    <scope>NUCLEOTIDE SEQUENCE [LARGE SCALE GENOMIC DNA]</scope>
    <source>
        <strain evidence="9">K1R23-30</strain>
    </source>
</reference>
<dbReference type="InterPro" id="IPR053378">
    <property type="entry name" value="Prenyl_diphosphate_synthase"/>
</dbReference>
<dbReference type="GO" id="GO:0016114">
    <property type="term" value="P:terpenoid biosynthetic process"/>
    <property type="evidence" value="ECO:0007669"/>
    <property type="project" value="UniProtKB-ARBA"/>
</dbReference>
<gene>
    <name evidence="8" type="ORF">D3871_14280</name>
</gene>
<dbReference type="EMBL" id="QYUO01000001">
    <property type="protein sequence ID" value="RJF99562.1"/>
    <property type="molecule type" value="Genomic_DNA"/>
</dbReference>
<dbReference type="PROSITE" id="PS00444">
    <property type="entry name" value="POLYPRENYL_SYNTHASE_2"/>
    <property type="match status" value="1"/>
</dbReference>
<sequence length="302" mass="31738">MTSSIASFADWMKQVQSTMEEALGASLPSDATVPARLHEAMRYAVLNGGKRVRPLLVFAAGDLFDADAASLQRAAAALEMIHAYSLVHDDMPCMDDDALRRGKPTVHVKYDEATALLVGDALQSQAFVVLSEGVAEGEGQATRRLAMLRLLAQASGSAGMCGGQAIDLASIGLALSLGELEHMHQLKTGALLRASVLLGALAGKTLSDAEIAALDAYSVAIGLAFQVVDDVLDATADSATLGKTAGKDAADNKPTYVSILGLAESKALADKLRDDAHRALMPFGEKARRLREIADLIVQRKA</sequence>
<dbReference type="FunFam" id="1.10.600.10:FF:000001">
    <property type="entry name" value="Geranylgeranyl diphosphate synthase"/>
    <property type="match status" value="1"/>
</dbReference>
<evidence type="ECO:0000256" key="7">
    <source>
        <dbReference type="RuleBase" id="RU004466"/>
    </source>
</evidence>
<evidence type="ECO:0000256" key="1">
    <source>
        <dbReference type="ARBA" id="ARBA00001946"/>
    </source>
</evidence>
<keyword evidence="4" id="KW-0479">Metal-binding</keyword>
<accession>A0A3A3FTP7</accession>